<dbReference type="PANTHER" id="PTHR11644">
    <property type="entry name" value="CYTIDINE DEAMINASE"/>
    <property type="match status" value="1"/>
</dbReference>
<sequence length="136" mass="14988">MNNKELLKIAEDARKYSHSPYSNFKVGAALLSKDNKVYTGCNIECASLGGTNCAERTAIFKAISDGTSDIEAIAIASDNSEKNEPTYPCGICRQVIIEFGTDIRIITGYSEGEIQECRIKDLIPNYFTGSDFRETK</sequence>
<keyword evidence="8 12" id="KW-0862">Zinc</keyword>
<comment type="catalytic activity">
    <reaction evidence="11 12">
        <text>cytidine + H2O + H(+) = uridine + NH4(+)</text>
        <dbReference type="Rhea" id="RHEA:16069"/>
        <dbReference type="ChEBI" id="CHEBI:15377"/>
        <dbReference type="ChEBI" id="CHEBI:15378"/>
        <dbReference type="ChEBI" id="CHEBI:16704"/>
        <dbReference type="ChEBI" id="CHEBI:17562"/>
        <dbReference type="ChEBI" id="CHEBI:28938"/>
        <dbReference type="EC" id="3.5.4.5"/>
    </reaction>
</comment>
<evidence type="ECO:0000313" key="15">
    <source>
        <dbReference type="Proteomes" id="UP001301012"/>
    </source>
</evidence>
<dbReference type="NCBIfam" id="NF004064">
    <property type="entry name" value="PRK05578.1"/>
    <property type="match status" value="1"/>
</dbReference>
<evidence type="ECO:0000256" key="10">
    <source>
        <dbReference type="ARBA" id="ARBA00049252"/>
    </source>
</evidence>
<keyword evidence="6 12" id="KW-0479">Metal-binding</keyword>
<comment type="similarity">
    <text evidence="3 12">Belongs to the cytidine and deoxycytidylate deaminase family.</text>
</comment>
<dbReference type="Pfam" id="PF00383">
    <property type="entry name" value="dCMP_cyt_deam_1"/>
    <property type="match status" value="1"/>
</dbReference>
<dbReference type="PROSITE" id="PS51747">
    <property type="entry name" value="CYT_DCMP_DEAMINASES_2"/>
    <property type="match status" value="1"/>
</dbReference>
<accession>A0ABT7E766</accession>
<evidence type="ECO:0000259" key="13">
    <source>
        <dbReference type="PROSITE" id="PS51747"/>
    </source>
</evidence>
<evidence type="ECO:0000256" key="8">
    <source>
        <dbReference type="ARBA" id="ARBA00022833"/>
    </source>
</evidence>
<dbReference type="PANTHER" id="PTHR11644:SF2">
    <property type="entry name" value="CYTIDINE DEAMINASE"/>
    <property type="match status" value="1"/>
</dbReference>
<reference evidence="14 15" key="1">
    <citation type="submission" date="2023-05" db="EMBL/GenBank/DDBJ databases">
        <title>Rombocin, a short stable natural nisin variant, displays selective antimicrobial activity against Listeria monocytogenes and employs dual mode of action to kill target bacterial strains.</title>
        <authorList>
            <person name="Wambui J."/>
            <person name="Stephan R."/>
            <person name="Kuipers O.P."/>
        </authorList>
    </citation>
    <scope>NUCLEOTIDE SEQUENCE [LARGE SCALE GENOMIC DNA]</scope>
    <source>
        <strain evidence="14 15">RC002</strain>
    </source>
</reference>
<evidence type="ECO:0000256" key="12">
    <source>
        <dbReference type="RuleBase" id="RU364006"/>
    </source>
</evidence>
<evidence type="ECO:0000256" key="9">
    <source>
        <dbReference type="ARBA" id="ARBA00032005"/>
    </source>
</evidence>
<keyword evidence="15" id="KW-1185">Reference proteome</keyword>
<dbReference type="EC" id="3.5.4.5" evidence="4 12"/>
<dbReference type="Gene3D" id="3.40.140.10">
    <property type="entry name" value="Cytidine Deaminase, domain 2"/>
    <property type="match status" value="1"/>
</dbReference>
<dbReference type="CDD" id="cd01283">
    <property type="entry name" value="cytidine_deaminase"/>
    <property type="match status" value="1"/>
</dbReference>
<evidence type="ECO:0000313" key="14">
    <source>
        <dbReference type="EMBL" id="MDK2562772.1"/>
    </source>
</evidence>
<dbReference type="RefSeq" id="WP_284131734.1">
    <property type="nucleotide sequence ID" value="NZ_JASKYM010000001.1"/>
</dbReference>
<protein>
    <recommendedName>
        <fullName evidence="5 12">Cytidine deaminase</fullName>
        <ecNumber evidence="4 12">3.5.4.5</ecNumber>
    </recommendedName>
    <alternativeName>
        <fullName evidence="9 12">Cytidine aminohydrolase</fullName>
    </alternativeName>
</protein>
<evidence type="ECO:0000256" key="2">
    <source>
        <dbReference type="ARBA" id="ARBA00003949"/>
    </source>
</evidence>
<dbReference type="InterPro" id="IPR006262">
    <property type="entry name" value="Cyt_deam_tetra"/>
</dbReference>
<comment type="function">
    <text evidence="2 12">This enzyme scavenges exogenous and endogenous cytidine and 2'-deoxycytidine for UMP synthesis.</text>
</comment>
<dbReference type="InterPro" id="IPR002125">
    <property type="entry name" value="CMP_dCMP_dom"/>
</dbReference>
<evidence type="ECO:0000256" key="11">
    <source>
        <dbReference type="ARBA" id="ARBA00049558"/>
    </source>
</evidence>
<evidence type="ECO:0000256" key="6">
    <source>
        <dbReference type="ARBA" id="ARBA00022723"/>
    </source>
</evidence>
<dbReference type="InterPro" id="IPR050202">
    <property type="entry name" value="Cyt/Deoxycyt_deaminase"/>
</dbReference>
<dbReference type="PROSITE" id="PS00903">
    <property type="entry name" value="CYT_DCMP_DEAMINASES_1"/>
    <property type="match status" value="1"/>
</dbReference>
<comment type="catalytic activity">
    <reaction evidence="10 12">
        <text>2'-deoxycytidine + H2O + H(+) = 2'-deoxyuridine + NH4(+)</text>
        <dbReference type="Rhea" id="RHEA:13433"/>
        <dbReference type="ChEBI" id="CHEBI:15377"/>
        <dbReference type="ChEBI" id="CHEBI:15378"/>
        <dbReference type="ChEBI" id="CHEBI:15698"/>
        <dbReference type="ChEBI" id="CHEBI:16450"/>
        <dbReference type="ChEBI" id="CHEBI:28938"/>
        <dbReference type="EC" id="3.5.4.5"/>
    </reaction>
</comment>
<dbReference type="NCBIfam" id="TIGR01354">
    <property type="entry name" value="cyt_deam_tetra"/>
    <property type="match status" value="1"/>
</dbReference>
<keyword evidence="7 12" id="KW-0378">Hydrolase</keyword>
<dbReference type="InterPro" id="IPR016193">
    <property type="entry name" value="Cytidine_deaminase-like"/>
</dbReference>
<dbReference type="EMBL" id="JASKYM010000001">
    <property type="protein sequence ID" value="MDK2562772.1"/>
    <property type="molecule type" value="Genomic_DNA"/>
</dbReference>
<evidence type="ECO:0000256" key="3">
    <source>
        <dbReference type="ARBA" id="ARBA00006576"/>
    </source>
</evidence>
<comment type="cofactor">
    <cofactor evidence="1 12">
        <name>Zn(2+)</name>
        <dbReference type="ChEBI" id="CHEBI:29105"/>
    </cofactor>
</comment>
<dbReference type="Proteomes" id="UP001301012">
    <property type="component" value="Unassembled WGS sequence"/>
</dbReference>
<gene>
    <name evidence="14" type="ORF">QOZ84_04350</name>
</gene>
<dbReference type="InterPro" id="IPR016192">
    <property type="entry name" value="APOBEC/CMP_deaminase_Zn-bd"/>
</dbReference>
<evidence type="ECO:0000256" key="1">
    <source>
        <dbReference type="ARBA" id="ARBA00001947"/>
    </source>
</evidence>
<evidence type="ECO:0000256" key="4">
    <source>
        <dbReference type="ARBA" id="ARBA00012783"/>
    </source>
</evidence>
<dbReference type="SUPFAM" id="SSF53927">
    <property type="entry name" value="Cytidine deaminase-like"/>
    <property type="match status" value="1"/>
</dbReference>
<feature type="domain" description="CMP/dCMP-type deaminase" evidence="13">
    <location>
        <begin position="1"/>
        <end position="130"/>
    </location>
</feature>
<organism evidence="14 15">
    <name type="scientific">Romboutsia sedimentorum</name>
    <dbReference type="NCBI Taxonomy" id="1368474"/>
    <lineage>
        <taxon>Bacteria</taxon>
        <taxon>Bacillati</taxon>
        <taxon>Bacillota</taxon>
        <taxon>Clostridia</taxon>
        <taxon>Peptostreptococcales</taxon>
        <taxon>Peptostreptococcaceae</taxon>
        <taxon>Romboutsia</taxon>
    </lineage>
</organism>
<proteinExistence type="inferred from homology"/>
<dbReference type="GO" id="GO:0004126">
    <property type="term" value="F:cytidine deaminase activity"/>
    <property type="evidence" value="ECO:0007669"/>
    <property type="project" value="UniProtKB-EC"/>
</dbReference>
<comment type="caution">
    <text evidence="14">The sequence shown here is derived from an EMBL/GenBank/DDBJ whole genome shotgun (WGS) entry which is preliminary data.</text>
</comment>
<evidence type="ECO:0000256" key="7">
    <source>
        <dbReference type="ARBA" id="ARBA00022801"/>
    </source>
</evidence>
<name>A0ABT7E766_9FIRM</name>
<evidence type="ECO:0000256" key="5">
    <source>
        <dbReference type="ARBA" id="ARBA00018266"/>
    </source>
</evidence>